<name>A0A1D1V096_RAMVA</name>
<sequence>MANVSANVDPAWLQSLNYHEPFVTGGLFILTATLALGYAAYLLHHRALNHRGGLLFLVFFLSFLFCGTRSLLTVAHLHPHIPPILSILECTRHASICSLFGLVFVAIVRSSETEYQKTSALSKFGCLFCIIFNYLLGLSIPLSRHFFPSESSRIVNQAIHASIDVYFITVFLILGLAYICIFPRLIRNTRIKVHNGMSVKSKHGMTGTIIGLLTAFFLLLHTTLLLGDFLVVNFIEADPQSLLRSIRHWQQLWLACASLSEALLTTLMVSITALLITTPNNDGLSQTDSTHTYATPESQGLLLYPGRSVPMSPAAYRSPTNNGFYTMYKGEQ</sequence>
<keyword evidence="1" id="KW-1133">Transmembrane helix</keyword>
<organism evidence="2 3">
    <name type="scientific">Ramazzottius varieornatus</name>
    <name type="common">Water bear</name>
    <name type="synonym">Tardigrade</name>
    <dbReference type="NCBI Taxonomy" id="947166"/>
    <lineage>
        <taxon>Eukaryota</taxon>
        <taxon>Metazoa</taxon>
        <taxon>Ecdysozoa</taxon>
        <taxon>Tardigrada</taxon>
        <taxon>Eutardigrada</taxon>
        <taxon>Parachela</taxon>
        <taxon>Hypsibioidea</taxon>
        <taxon>Ramazzottiidae</taxon>
        <taxon>Ramazzottius</taxon>
    </lineage>
</organism>
<dbReference type="AlphaFoldDB" id="A0A1D1V096"/>
<keyword evidence="1" id="KW-0472">Membrane</keyword>
<evidence type="ECO:0000313" key="2">
    <source>
        <dbReference type="EMBL" id="GAU95151.1"/>
    </source>
</evidence>
<comment type="caution">
    <text evidence="2">The sequence shown here is derived from an EMBL/GenBank/DDBJ whole genome shotgun (WGS) entry which is preliminary data.</text>
</comment>
<feature type="transmembrane region" description="Helical" evidence="1">
    <location>
        <begin position="120"/>
        <end position="143"/>
    </location>
</feature>
<dbReference type="Proteomes" id="UP000186922">
    <property type="component" value="Unassembled WGS sequence"/>
</dbReference>
<feature type="transmembrane region" description="Helical" evidence="1">
    <location>
        <begin position="22"/>
        <end position="42"/>
    </location>
</feature>
<accession>A0A1D1V096</accession>
<evidence type="ECO:0000256" key="1">
    <source>
        <dbReference type="SAM" id="Phobius"/>
    </source>
</evidence>
<gene>
    <name evidence="2" type="primary">RvY_06826-1</name>
    <name evidence="2" type="synonym">RvY_06826.1</name>
    <name evidence="2" type="ORF">RvY_06826</name>
</gene>
<feature type="transmembrane region" description="Helical" evidence="1">
    <location>
        <begin position="207"/>
        <end position="232"/>
    </location>
</feature>
<protein>
    <submittedName>
        <fullName evidence="2">Uncharacterized protein</fullName>
    </submittedName>
</protein>
<dbReference type="EMBL" id="BDGG01000003">
    <property type="protein sequence ID" value="GAU95151.1"/>
    <property type="molecule type" value="Genomic_DNA"/>
</dbReference>
<proteinExistence type="predicted"/>
<dbReference type="OrthoDB" id="10598767at2759"/>
<feature type="transmembrane region" description="Helical" evidence="1">
    <location>
        <begin position="163"/>
        <end position="186"/>
    </location>
</feature>
<keyword evidence="3" id="KW-1185">Reference proteome</keyword>
<reference evidence="2 3" key="1">
    <citation type="journal article" date="2016" name="Nat. Commun.">
        <title>Extremotolerant tardigrade genome and improved radiotolerance of human cultured cells by tardigrade-unique protein.</title>
        <authorList>
            <person name="Hashimoto T."/>
            <person name="Horikawa D.D."/>
            <person name="Saito Y."/>
            <person name="Kuwahara H."/>
            <person name="Kozuka-Hata H."/>
            <person name="Shin-I T."/>
            <person name="Minakuchi Y."/>
            <person name="Ohishi K."/>
            <person name="Motoyama A."/>
            <person name="Aizu T."/>
            <person name="Enomoto A."/>
            <person name="Kondo K."/>
            <person name="Tanaka S."/>
            <person name="Hara Y."/>
            <person name="Koshikawa S."/>
            <person name="Sagara H."/>
            <person name="Miura T."/>
            <person name="Yokobori S."/>
            <person name="Miyagawa K."/>
            <person name="Suzuki Y."/>
            <person name="Kubo T."/>
            <person name="Oyama M."/>
            <person name="Kohara Y."/>
            <person name="Fujiyama A."/>
            <person name="Arakawa K."/>
            <person name="Katayama T."/>
            <person name="Toyoda A."/>
            <person name="Kunieda T."/>
        </authorList>
    </citation>
    <scope>NUCLEOTIDE SEQUENCE [LARGE SCALE GENOMIC DNA]</scope>
    <source>
        <strain evidence="2 3">YOKOZUNA-1</strain>
    </source>
</reference>
<evidence type="ECO:0000313" key="3">
    <source>
        <dbReference type="Proteomes" id="UP000186922"/>
    </source>
</evidence>
<feature type="transmembrane region" description="Helical" evidence="1">
    <location>
        <begin position="54"/>
        <end position="72"/>
    </location>
</feature>
<keyword evidence="1" id="KW-0812">Transmembrane</keyword>
<feature type="transmembrane region" description="Helical" evidence="1">
    <location>
        <begin position="84"/>
        <end position="108"/>
    </location>
</feature>